<dbReference type="Proteomes" id="UP000232323">
    <property type="component" value="Unassembled WGS sequence"/>
</dbReference>
<dbReference type="GO" id="GO:0006518">
    <property type="term" value="P:peptide metabolic process"/>
    <property type="evidence" value="ECO:0007669"/>
    <property type="project" value="TreeGrafter"/>
</dbReference>
<dbReference type="PANTHER" id="PTHR11804:SF79">
    <property type="entry name" value="MITOCHONDRIAL INTERMEDIATE PEPTIDASE"/>
    <property type="match status" value="1"/>
</dbReference>
<dbReference type="GO" id="GO:0006508">
    <property type="term" value="P:proteolysis"/>
    <property type="evidence" value="ECO:0007669"/>
    <property type="project" value="InterPro"/>
</dbReference>
<dbReference type="GO" id="GO:0004222">
    <property type="term" value="F:metalloendopeptidase activity"/>
    <property type="evidence" value="ECO:0007669"/>
    <property type="project" value="InterPro"/>
</dbReference>
<sequence length="922" mass="100475">MLLLVEDRFLPPLHEAANTILVESKERIGTSSALNLIQFLAFASEVRSFASASLLLTNSLHGGIENSSESGGSQEAEHKQQKQHVQVSKACLRVLAAVSRVESAVLSDELVYKTTKGETEVLMDRITDSIVDRVPKTSHEVDEGTLSRGVTDLHQLLIQRLSLDGYHPLKGGSTLSVILSREEKKAYLDELRKEQALMIEDVRRILYSPSYCVEVEIPEDEFSTDPLIAWLVNKQQSLGLKSSSNEQEVDRYDGAALRGSVRSLDAGDVHTRVLRLDLEAAQQLLLHHTDQSVRRQTYQAAVLSRCQAVFQRMDTLAELRRKIAACYDMESYFELGKVLGGNGVGESSNESLRLLLRVAESLKDGAGQKLKSLRITKERFSTDDVHPWDLDWLHEQQRKEFRQTDGELITVRGDQLGVGEVMQGLSSYLHRLMGVTLHAWPHGFEGTFSDCMEQGGVPNHGEAGSLPGALYDLLQSFSTCSGAGTGVSSCHPPDYSGLTQSVDAAGDAAEQVADAAAITQRFYVYNVNDGSGKGSIGTILIDSKGGYGTHFLSKGSQSMSWKKALENGVSPSCQSSSAPASSRFKPEAFLSSTSSSCGDSEVLGPSENSQGSSLNLPVVVVGLNWRGAFALEASSYCSLDADEMGHSVGKEPGMCSLEACMARQSAAVSLMELMHEMGHALHFLLSIAGMEDVNTGFSTGMGGHMIQAGGPSSSVNLGRKCQYAMYCCPSTLPVQLVEIHSSLFERMVMSPQCLAEILPSSFSYRWVEELSQLASHAMYDPLGYQIQVLTMIMDQLMCCRSSSEEGLACDVNSQESQLLRELATCSSHEIWSSLCDVYLPDLNTSVTFNTVQQANALMRVVENGGTAGGYVKAWWTAGWLWEGLGLDRDPLNAEAGAWLKLNLFSQHLPSHLVQIQNASCED</sequence>
<dbReference type="AlphaFoldDB" id="A0A250X176"/>
<reference evidence="1 2" key="1">
    <citation type="submission" date="2017-08" db="EMBL/GenBank/DDBJ databases">
        <title>Acidophilic green algal genome provides insights into adaptation to an acidic environment.</title>
        <authorList>
            <person name="Hirooka S."/>
            <person name="Hirose Y."/>
            <person name="Kanesaki Y."/>
            <person name="Higuchi S."/>
            <person name="Fujiwara T."/>
            <person name="Onuma R."/>
            <person name="Era A."/>
            <person name="Ohbayashi R."/>
            <person name="Uzuka A."/>
            <person name="Nozaki H."/>
            <person name="Yoshikawa H."/>
            <person name="Miyagishima S.Y."/>
        </authorList>
    </citation>
    <scope>NUCLEOTIDE SEQUENCE [LARGE SCALE GENOMIC DNA]</scope>
    <source>
        <strain evidence="1 2">NIES-2499</strain>
    </source>
</reference>
<dbReference type="Gene3D" id="1.10.1370.40">
    <property type="match status" value="1"/>
</dbReference>
<dbReference type="PANTHER" id="PTHR11804">
    <property type="entry name" value="PROTEASE M3 THIMET OLIGOPEPTIDASE-RELATED"/>
    <property type="match status" value="1"/>
</dbReference>
<accession>A0A250X176</accession>
<proteinExistence type="predicted"/>
<name>A0A250X176_9CHLO</name>
<dbReference type="EMBL" id="BEGY01000020">
    <property type="protein sequence ID" value="GAX76854.1"/>
    <property type="molecule type" value="Genomic_DNA"/>
</dbReference>
<gene>
    <name evidence="1" type="ORF">CEUSTIGMA_g4300.t1</name>
</gene>
<dbReference type="InterPro" id="IPR045090">
    <property type="entry name" value="Pept_M3A_M3B"/>
</dbReference>
<evidence type="ECO:0000313" key="2">
    <source>
        <dbReference type="Proteomes" id="UP000232323"/>
    </source>
</evidence>
<dbReference type="SUPFAM" id="SSF55486">
    <property type="entry name" value="Metalloproteases ('zincins'), catalytic domain"/>
    <property type="match status" value="1"/>
</dbReference>
<keyword evidence="2" id="KW-1185">Reference proteome</keyword>
<comment type="caution">
    <text evidence="1">The sequence shown here is derived from an EMBL/GenBank/DDBJ whole genome shotgun (WGS) entry which is preliminary data.</text>
</comment>
<evidence type="ECO:0000313" key="1">
    <source>
        <dbReference type="EMBL" id="GAX76854.1"/>
    </source>
</evidence>
<organism evidence="1 2">
    <name type="scientific">Chlamydomonas eustigma</name>
    <dbReference type="NCBI Taxonomy" id="1157962"/>
    <lineage>
        <taxon>Eukaryota</taxon>
        <taxon>Viridiplantae</taxon>
        <taxon>Chlorophyta</taxon>
        <taxon>core chlorophytes</taxon>
        <taxon>Chlorophyceae</taxon>
        <taxon>CS clade</taxon>
        <taxon>Chlamydomonadales</taxon>
        <taxon>Chlamydomonadaceae</taxon>
        <taxon>Chlamydomonas</taxon>
    </lineage>
</organism>
<protein>
    <submittedName>
        <fullName evidence="1">Uncharacterized protein</fullName>
    </submittedName>
</protein>
<dbReference type="GO" id="GO:0005739">
    <property type="term" value="C:mitochondrion"/>
    <property type="evidence" value="ECO:0007669"/>
    <property type="project" value="TreeGrafter"/>
</dbReference>